<dbReference type="EMBL" id="CP051140">
    <property type="protein sequence ID" value="QIW98207.1"/>
    <property type="molecule type" value="Genomic_DNA"/>
</dbReference>
<feature type="compositionally biased region" description="Basic residues" evidence="1">
    <location>
        <begin position="261"/>
        <end position="271"/>
    </location>
</feature>
<sequence length="384" mass="43578">MVGQSASLERSISPPPARRARKAHTEQSQREQVAPVYPDQQPSQRPSLAAIEAGQVVIDDHLAYFSIHLQAAYRDTGTLQPLLPRLSIREFADLYRRNLNPHGHHFVVHQHDHPISGVHYDLRLQFSQTSTISFAIPYGLPGNAKSSRPNRMAIETRVHNLWNNLIESASRATGSLLIWDTGEYEVLAYREAKKMSTTDDESSDPDNIDVLPPSSQNERLFAAFQDKHIRLRLHGRRLPTGYTISLRLPRNNYQGQVRDPARKRQKIRRRSVPTPRAESTDSETEDMVEEQLNEDAANASDSDEDASIRMNNAYTGATNTIGSVHQRHWFLSLDKKNSALSEPFFVMGRDVERSIVTGRTADDVLNDEGVTRFIGRKMWRPITE</sequence>
<accession>A0A6H0XUB5</accession>
<feature type="domain" description="DNA ligase D 3'-phosphoesterase" evidence="2">
    <location>
        <begin position="109"/>
        <end position="244"/>
    </location>
</feature>
<feature type="compositionally biased region" description="Acidic residues" evidence="1">
    <location>
        <begin position="280"/>
        <end position="293"/>
    </location>
</feature>
<feature type="region of interest" description="Disordered" evidence="1">
    <location>
        <begin position="1"/>
        <end position="46"/>
    </location>
</feature>
<protein>
    <recommendedName>
        <fullName evidence="2">DNA ligase D 3'-phosphoesterase domain-containing protein</fullName>
    </recommendedName>
</protein>
<keyword evidence="4" id="KW-1185">Reference proteome</keyword>
<dbReference type="PANTHER" id="PTHR39465">
    <property type="entry name" value="DNA LIGASE D, 3'-PHOSPHOESTERASE DOMAIN"/>
    <property type="match status" value="1"/>
</dbReference>
<feature type="region of interest" description="Disordered" evidence="1">
    <location>
        <begin position="195"/>
        <end position="214"/>
    </location>
</feature>
<dbReference type="InterPro" id="IPR014144">
    <property type="entry name" value="LigD_PE_domain"/>
</dbReference>
<dbReference type="OrthoDB" id="2588098at2759"/>
<gene>
    <name evidence="3" type="ORF">AMS68_003725</name>
</gene>
<evidence type="ECO:0000313" key="4">
    <source>
        <dbReference type="Proteomes" id="UP000503462"/>
    </source>
</evidence>
<feature type="compositionally biased region" description="Polar residues" evidence="1">
    <location>
        <begin position="1"/>
        <end position="10"/>
    </location>
</feature>
<proteinExistence type="predicted"/>
<name>A0A6H0XUB5_9PEZI</name>
<dbReference type="Proteomes" id="UP000503462">
    <property type="component" value="Chromosome 2"/>
</dbReference>
<organism evidence="3 4">
    <name type="scientific">Peltaster fructicola</name>
    <dbReference type="NCBI Taxonomy" id="286661"/>
    <lineage>
        <taxon>Eukaryota</taxon>
        <taxon>Fungi</taxon>
        <taxon>Dikarya</taxon>
        <taxon>Ascomycota</taxon>
        <taxon>Pezizomycotina</taxon>
        <taxon>Dothideomycetes</taxon>
        <taxon>Dothideomycetes incertae sedis</taxon>
        <taxon>Peltaster</taxon>
    </lineage>
</organism>
<reference evidence="3 4" key="1">
    <citation type="journal article" date="2016" name="Sci. Rep.">
        <title>Peltaster fructicola genome reveals evolution from an invasive phytopathogen to an ectophytic parasite.</title>
        <authorList>
            <person name="Xu C."/>
            <person name="Chen H."/>
            <person name="Gleason M.L."/>
            <person name="Xu J.R."/>
            <person name="Liu H."/>
            <person name="Zhang R."/>
            <person name="Sun G."/>
        </authorList>
    </citation>
    <scope>NUCLEOTIDE SEQUENCE [LARGE SCALE GENOMIC DNA]</scope>
    <source>
        <strain evidence="3 4">LNHT1506</strain>
    </source>
</reference>
<dbReference type="Pfam" id="PF13298">
    <property type="entry name" value="LigD_N"/>
    <property type="match status" value="1"/>
</dbReference>
<evidence type="ECO:0000256" key="1">
    <source>
        <dbReference type="SAM" id="MobiDB-lite"/>
    </source>
</evidence>
<feature type="compositionally biased region" description="Acidic residues" evidence="1">
    <location>
        <begin position="198"/>
        <end position="207"/>
    </location>
</feature>
<feature type="region of interest" description="Disordered" evidence="1">
    <location>
        <begin position="253"/>
        <end position="305"/>
    </location>
</feature>
<evidence type="ECO:0000259" key="2">
    <source>
        <dbReference type="Pfam" id="PF13298"/>
    </source>
</evidence>
<evidence type="ECO:0000313" key="3">
    <source>
        <dbReference type="EMBL" id="QIW98207.1"/>
    </source>
</evidence>
<dbReference type="PANTHER" id="PTHR39465:SF1">
    <property type="entry name" value="DNA LIGASE D 3'-PHOSPHOESTERASE DOMAIN-CONTAINING PROTEIN"/>
    <property type="match status" value="1"/>
</dbReference>
<dbReference type="AlphaFoldDB" id="A0A6H0XUB5"/>